<evidence type="ECO:0000313" key="5">
    <source>
        <dbReference type="Proteomes" id="UP001140091"/>
    </source>
</evidence>
<organism evidence="4 5">
    <name type="scientific">Candolleomyces eurysporus</name>
    <dbReference type="NCBI Taxonomy" id="2828524"/>
    <lineage>
        <taxon>Eukaryota</taxon>
        <taxon>Fungi</taxon>
        <taxon>Dikarya</taxon>
        <taxon>Basidiomycota</taxon>
        <taxon>Agaricomycotina</taxon>
        <taxon>Agaricomycetes</taxon>
        <taxon>Agaricomycetidae</taxon>
        <taxon>Agaricales</taxon>
        <taxon>Agaricineae</taxon>
        <taxon>Psathyrellaceae</taxon>
        <taxon>Candolleomyces</taxon>
    </lineage>
</organism>
<evidence type="ECO:0000259" key="3">
    <source>
        <dbReference type="Pfam" id="PF24883"/>
    </source>
</evidence>
<dbReference type="AlphaFoldDB" id="A0A9W8IV92"/>
<sequence length="627" mass="70674">MPPKSKKPTILSRFISLVGGRNRNKPTVDHRQGSAKVASWELLLKNTAPNALHDSDARYDPPKCDEDTRVEVIGEITDWIQDRAGPQRLLCMTGAAGSGKSALQQTTAEKCLKDGTLASTFFFSASDPSRNTVKYIIPTIAYQLGRTNDTLRRWIKAAVEGDPLVFSKSLRTQIATLIVEPSQRCEGMGIDLTTLPHAIFIDGLDECMGEDRQAELLTAVKEGLLVNGLPFRIFIASRPEWAVRTALEPGGHLRKVAYHIQLSDNYDASRDMRRYLQRRFEDIGLRIGNSHWFTEDNIETLVRAASGQFVYVATVFKYISERRASPAGRLKIVLDWTPHEGQKARPFECLDRLYANILLTAKNAYEAVDTHSGHDFLLLFNAHHLNAMGIPTSSSSWLKFPADNFSVMLGLEAGAEGNLVMDLRSLVTFEMEQPQSHLRMYHKSFSDFLRAESRAKDLFVPKSRVYTHLAKCCLQCIVKCPLDFDSLPTNWEELPLPKPQQNYLEDAVEVLPFVLNGATADEVGDFTNEAGWSKLDKLLPLRRDLQALKLDSFYRDWLTHIGYLHDRLKYRDPKIAAAITKFIGKGKRNFEERDRMSPEVAELQVGETDRRSVGSGYSFEDVESEAS</sequence>
<dbReference type="InterPro" id="IPR056884">
    <property type="entry name" value="NPHP3-like_N"/>
</dbReference>
<keyword evidence="1" id="KW-0677">Repeat</keyword>
<reference evidence="4" key="1">
    <citation type="submission" date="2022-06" db="EMBL/GenBank/DDBJ databases">
        <title>Genome Sequence of Candolleomyces eurysporus.</title>
        <authorList>
            <person name="Buettner E."/>
        </authorList>
    </citation>
    <scope>NUCLEOTIDE SEQUENCE</scope>
    <source>
        <strain evidence="4">VTCC 930004</strain>
    </source>
</reference>
<name>A0A9W8IV92_9AGAR</name>
<dbReference type="EMBL" id="JANBPK010001361">
    <property type="protein sequence ID" value="KAJ2923325.1"/>
    <property type="molecule type" value="Genomic_DNA"/>
</dbReference>
<feature type="non-terminal residue" evidence="4">
    <location>
        <position position="1"/>
    </location>
</feature>
<accession>A0A9W8IV92</accession>
<proteinExistence type="predicted"/>
<dbReference type="PANTHER" id="PTHR10039">
    <property type="entry name" value="AMELOGENIN"/>
    <property type="match status" value="1"/>
</dbReference>
<protein>
    <recommendedName>
        <fullName evidence="3">Nephrocystin 3-like N-terminal domain-containing protein</fullName>
    </recommendedName>
</protein>
<gene>
    <name evidence="4" type="ORF">H1R20_g13771</name>
</gene>
<keyword evidence="5" id="KW-1185">Reference proteome</keyword>
<evidence type="ECO:0000313" key="4">
    <source>
        <dbReference type="EMBL" id="KAJ2923325.1"/>
    </source>
</evidence>
<dbReference type="SUPFAM" id="SSF52540">
    <property type="entry name" value="P-loop containing nucleoside triphosphate hydrolases"/>
    <property type="match status" value="1"/>
</dbReference>
<dbReference type="Proteomes" id="UP001140091">
    <property type="component" value="Unassembled WGS sequence"/>
</dbReference>
<feature type="region of interest" description="Disordered" evidence="2">
    <location>
        <begin position="593"/>
        <end position="627"/>
    </location>
</feature>
<dbReference type="OrthoDB" id="4760524at2759"/>
<dbReference type="Pfam" id="PF24883">
    <property type="entry name" value="NPHP3_N"/>
    <property type="match status" value="1"/>
</dbReference>
<comment type="caution">
    <text evidence="4">The sequence shown here is derived from an EMBL/GenBank/DDBJ whole genome shotgun (WGS) entry which is preliminary data.</text>
</comment>
<evidence type="ECO:0000256" key="1">
    <source>
        <dbReference type="ARBA" id="ARBA00022737"/>
    </source>
</evidence>
<feature type="domain" description="Nephrocystin 3-like N-terminal" evidence="3">
    <location>
        <begin position="75"/>
        <end position="238"/>
    </location>
</feature>
<dbReference type="InterPro" id="IPR027417">
    <property type="entry name" value="P-loop_NTPase"/>
</dbReference>
<dbReference type="PANTHER" id="PTHR10039:SF17">
    <property type="entry name" value="FUNGAL STAND N-TERMINAL GOODBYE DOMAIN-CONTAINING PROTEIN-RELATED"/>
    <property type="match status" value="1"/>
</dbReference>
<evidence type="ECO:0000256" key="2">
    <source>
        <dbReference type="SAM" id="MobiDB-lite"/>
    </source>
</evidence>